<dbReference type="EMBL" id="JAACJS010000015">
    <property type="protein sequence ID" value="NCI51999.1"/>
    <property type="molecule type" value="Genomic_DNA"/>
</dbReference>
<dbReference type="RefSeq" id="WP_161820259.1">
    <property type="nucleotide sequence ID" value="NZ_JAACJS010000015.1"/>
</dbReference>
<dbReference type="PANTHER" id="PTHR30203">
    <property type="entry name" value="OUTER MEMBRANE CATION EFFLUX PROTEIN"/>
    <property type="match status" value="1"/>
</dbReference>
<comment type="caution">
    <text evidence="3">The sequence shown here is derived from an EMBL/GenBank/DDBJ whole genome shotgun (WGS) entry which is preliminary data.</text>
</comment>
<sequence length="416" mass="47279">MNKKLNYIFFTICFVSFSLLANAQDRSLEYYLNAAAQNSPLLNDYNNQKLANLIDSLRIQAATKPQVTANSTNSYAPSFGGFGYDGAVTNGANFSQLITVSKDFTRKDYLNSQYEAIRLLNESLTITGKISAQDLIKSVTAQYITAYGDWQQVSFNSEMLALFKKEELILKNLTEKGVYRQTDYLSFLVTVQAQEIQIAQARLQYQNDFATLNYLAGITDTTTLPLPAPSIELALLPDAQSTVFYQQYTIDSLKLRNSDALIDYTYKPKISAYADGGYLTAFPSDFYKNFGVSVGLNIAIPIYDGRQRKMQHDKIAISERTRQGYRDFFRKQYDQQLAQLSQQLKNTQALIDQLNSQIKYTETLVEANRKLLETGDARMADYILAIGNYLNAKNTIRQNNTNKLQIINQINYWNKK</sequence>
<proteinExistence type="predicted"/>
<evidence type="ECO:0000313" key="3">
    <source>
        <dbReference type="EMBL" id="NCI51999.1"/>
    </source>
</evidence>
<feature type="signal peptide" evidence="2">
    <location>
        <begin position="1"/>
        <end position="23"/>
    </location>
</feature>
<evidence type="ECO:0000256" key="2">
    <source>
        <dbReference type="SAM" id="SignalP"/>
    </source>
</evidence>
<name>A0ABW9ZY73_9BACT</name>
<evidence type="ECO:0000313" key="4">
    <source>
        <dbReference type="Proteomes" id="UP000753802"/>
    </source>
</evidence>
<evidence type="ECO:0000256" key="1">
    <source>
        <dbReference type="SAM" id="Coils"/>
    </source>
</evidence>
<accession>A0ABW9ZY73</accession>
<feature type="coiled-coil region" evidence="1">
    <location>
        <begin position="330"/>
        <end position="357"/>
    </location>
</feature>
<keyword evidence="4" id="KW-1185">Reference proteome</keyword>
<feature type="chain" id="PRO_5046835615" evidence="2">
    <location>
        <begin position="24"/>
        <end position="416"/>
    </location>
</feature>
<dbReference type="Proteomes" id="UP000753802">
    <property type="component" value="Unassembled WGS sequence"/>
</dbReference>
<dbReference type="SUPFAM" id="SSF56954">
    <property type="entry name" value="Outer membrane efflux proteins (OEP)"/>
    <property type="match status" value="1"/>
</dbReference>
<gene>
    <name evidence="3" type="ORF">GWC95_18895</name>
</gene>
<dbReference type="PANTHER" id="PTHR30203:SF30">
    <property type="entry name" value="OUTER MEMBRANE PROTEIN-RELATED"/>
    <property type="match status" value="1"/>
</dbReference>
<keyword evidence="1" id="KW-0175">Coiled coil</keyword>
<keyword evidence="2" id="KW-0732">Signal</keyword>
<dbReference type="InterPro" id="IPR010131">
    <property type="entry name" value="MdtP/NodT-like"/>
</dbReference>
<reference evidence="3 4" key="1">
    <citation type="submission" date="2020-01" db="EMBL/GenBank/DDBJ databases">
        <title>Genome analysis.</title>
        <authorList>
            <person name="Wu S."/>
            <person name="Wang G."/>
        </authorList>
    </citation>
    <scope>NUCLEOTIDE SEQUENCE [LARGE SCALE GENOMIC DNA]</scope>
    <source>
        <strain evidence="3 4">SYL130</strain>
    </source>
</reference>
<dbReference type="Gene3D" id="1.20.1600.10">
    <property type="entry name" value="Outer membrane efflux proteins (OEP)"/>
    <property type="match status" value="1"/>
</dbReference>
<protein>
    <submittedName>
        <fullName evidence="3">TolC family protein</fullName>
    </submittedName>
</protein>
<organism evidence="3 4">
    <name type="scientific">Sediminibacterium roseum</name>
    <dbReference type="NCBI Taxonomy" id="1978412"/>
    <lineage>
        <taxon>Bacteria</taxon>
        <taxon>Pseudomonadati</taxon>
        <taxon>Bacteroidota</taxon>
        <taxon>Chitinophagia</taxon>
        <taxon>Chitinophagales</taxon>
        <taxon>Chitinophagaceae</taxon>
        <taxon>Sediminibacterium</taxon>
    </lineage>
</organism>